<feature type="region of interest" description="Disordered" evidence="1">
    <location>
        <begin position="1"/>
        <end position="21"/>
    </location>
</feature>
<feature type="region of interest" description="Disordered" evidence="1">
    <location>
        <begin position="70"/>
        <end position="223"/>
    </location>
</feature>
<evidence type="ECO:0000259" key="3">
    <source>
        <dbReference type="PROSITE" id="PS51724"/>
    </source>
</evidence>
<keyword evidence="2" id="KW-0812">Transmembrane</keyword>
<feature type="compositionally biased region" description="Basic and acidic residues" evidence="1">
    <location>
        <begin position="138"/>
        <end position="200"/>
    </location>
</feature>
<feature type="domain" description="SPOR" evidence="3">
    <location>
        <begin position="220"/>
        <end position="298"/>
    </location>
</feature>
<feature type="transmembrane region" description="Helical" evidence="2">
    <location>
        <begin position="40"/>
        <end position="58"/>
    </location>
</feature>
<dbReference type="EMBL" id="BAABGJ010000057">
    <property type="protein sequence ID" value="GAA4348847.1"/>
    <property type="molecule type" value="Genomic_DNA"/>
</dbReference>
<proteinExistence type="predicted"/>
<dbReference type="PROSITE" id="PS51724">
    <property type="entry name" value="SPOR"/>
    <property type="match status" value="1"/>
</dbReference>
<name>A0ABP8I0Y4_9BURK</name>
<evidence type="ECO:0000256" key="2">
    <source>
        <dbReference type="SAM" id="Phobius"/>
    </source>
</evidence>
<evidence type="ECO:0000313" key="5">
    <source>
        <dbReference type="Proteomes" id="UP001500975"/>
    </source>
</evidence>
<dbReference type="InterPro" id="IPR052521">
    <property type="entry name" value="Cell_div_SPOR-domain"/>
</dbReference>
<protein>
    <recommendedName>
        <fullName evidence="3">SPOR domain-containing protein</fullName>
    </recommendedName>
</protein>
<dbReference type="RefSeq" id="WP_345539510.1">
    <property type="nucleotide sequence ID" value="NZ_BAABGJ010000057.1"/>
</dbReference>
<dbReference type="Pfam" id="PF05036">
    <property type="entry name" value="SPOR"/>
    <property type="match status" value="1"/>
</dbReference>
<evidence type="ECO:0000256" key="1">
    <source>
        <dbReference type="SAM" id="MobiDB-lite"/>
    </source>
</evidence>
<accession>A0ABP8I0Y4</accession>
<dbReference type="Gene3D" id="3.30.70.1070">
    <property type="entry name" value="Sporulation related repeat"/>
    <property type="match status" value="1"/>
</dbReference>
<dbReference type="SUPFAM" id="SSF110997">
    <property type="entry name" value="Sporulation related repeat"/>
    <property type="match status" value="1"/>
</dbReference>
<reference evidence="5" key="1">
    <citation type="journal article" date="2019" name="Int. J. Syst. Evol. Microbiol.">
        <title>The Global Catalogue of Microorganisms (GCM) 10K type strain sequencing project: providing services to taxonomists for standard genome sequencing and annotation.</title>
        <authorList>
            <consortium name="The Broad Institute Genomics Platform"/>
            <consortium name="The Broad Institute Genome Sequencing Center for Infectious Disease"/>
            <person name="Wu L."/>
            <person name="Ma J."/>
        </authorList>
    </citation>
    <scope>NUCLEOTIDE SEQUENCE [LARGE SCALE GENOMIC DNA]</scope>
    <source>
        <strain evidence="5">JCM 17804</strain>
    </source>
</reference>
<feature type="compositionally biased region" description="Low complexity" evidence="1">
    <location>
        <begin position="203"/>
        <end position="220"/>
    </location>
</feature>
<keyword evidence="5" id="KW-1185">Reference proteome</keyword>
<dbReference type="PANTHER" id="PTHR38687">
    <property type="entry name" value="CELL DIVISION PROTEIN DEDD-RELATED"/>
    <property type="match status" value="1"/>
</dbReference>
<gene>
    <name evidence="4" type="ORF">GCM10023165_35070</name>
</gene>
<organism evidence="4 5">
    <name type="scientific">Variovorax defluvii</name>
    <dbReference type="NCBI Taxonomy" id="913761"/>
    <lineage>
        <taxon>Bacteria</taxon>
        <taxon>Pseudomonadati</taxon>
        <taxon>Pseudomonadota</taxon>
        <taxon>Betaproteobacteria</taxon>
        <taxon>Burkholderiales</taxon>
        <taxon>Comamonadaceae</taxon>
        <taxon>Variovorax</taxon>
    </lineage>
</organism>
<keyword evidence="2" id="KW-0472">Membrane</keyword>
<evidence type="ECO:0000313" key="4">
    <source>
        <dbReference type="EMBL" id="GAA4348847.1"/>
    </source>
</evidence>
<keyword evidence="2" id="KW-1133">Transmembrane helix</keyword>
<dbReference type="InterPro" id="IPR007730">
    <property type="entry name" value="SPOR-like_dom"/>
</dbReference>
<feature type="compositionally biased region" description="Low complexity" evidence="1">
    <location>
        <begin position="85"/>
        <end position="111"/>
    </location>
</feature>
<dbReference type="Proteomes" id="UP001500975">
    <property type="component" value="Unassembled WGS sequence"/>
</dbReference>
<dbReference type="InterPro" id="IPR036680">
    <property type="entry name" value="SPOR-like_sf"/>
</dbReference>
<sequence length="298" mass="31054">MAFFKFRSHGPQANEGRNTSVAAAPAESIEAMRRRARHRLLGAAVLVLVGVVGFPLLFDTQPRPVSVDIPIEIPDRNKTKPLTLPAQPAPTTSTAPAPAPAAPVATRPSSSEMITEMADGTEVPPSRPAPGAPPVETKPARVAEAKPEPKPEARPEAKAESKPKAEAKAEPRPDPKPDAKAETKTAAKTADDGVRARALLEGKSAAAAAAKATTSTPAPADESGRFVVQVGAFADADKAREVRQKLEKAGFKTYTHVAKTADGERTRVRVGPFGTRAEADKAAGKVKGLSLSAAVLSL</sequence>
<dbReference type="PANTHER" id="PTHR38687:SF1">
    <property type="entry name" value="CELL DIVISION PROTEIN DEDD"/>
    <property type="match status" value="1"/>
</dbReference>
<comment type="caution">
    <text evidence="4">The sequence shown here is derived from an EMBL/GenBank/DDBJ whole genome shotgun (WGS) entry which is preliminary data.</text>
</comment>